<dbReference type="Proteomes" id="UP000053766">
    <property type="component" value="Unassembled WGS sequence"/>
</dbReference>
<evidence type="ECO:0000256" key="3">
    <source>
        <dbReference type="ARBA" id="ARBA00009413"/>
    </source>
</evidence>
<evidence type="ECO:0000256" key="1">
    <source>
        <dbReference type="ARBA" id="ARBA00000900"/>
    </source>
</evidence>
<name>A0A0D8XFM7_DICVI</name>
<dbReference type="OrthoDB" id="527344at2759"/>
<dbReference type="InterPro" id="IPR013083">
    <property type="entry name" value="Znf_RING/FYVE/PHD"/>
</dbReference>
<evidence type="ECO:0000256" key="5">
    <source>
        <dbReference type="ARBA" id="ARBA00022723"/>
    </source>
</evidence>
<evidence type="ECO:0000256" key="2">
    <source>
        <dbReference type="ARBA" id="ARBA00004906"/>
    </source>
</evidence>
<dbReference type="GO" id="GO:0061630">
    <property type="term" value="F:ubiquitin protein ligase activity"/>
    <property type="evidence" value="ECO:0007669"/>
    <property type="project" value="UniProtKB-UniRule"/>
</dbReference>
<dbReference type="SUPFAM" id="SSF52949">
    <property type="entry name" value="Macro domain-like"/>
    <property type="match status" value="1"/>
</dbReference>
<sequence length="426" mass="47765">MHEFTIGPIGNWNGTINIITKLGNIAEETVDVICVSVSDSFKHSHSFWNALTKVGGRKEYTDAFTKAKKALSSCLSPGEILVVDVSKTKLPMRFVFLVVYPDMHHLEKAYRSIFREAIARQCTSIAIPGLGSGNIGNSVYSTAVTACSVIYETAIGDALGSIKEQFIAQLHVKFGMYTAKDSMFTIPGKFIIFCFSFSERGCFGPMRVSDNMLKFLIPQSEVVEDDCSICISRLTNGESQVFQLPCAHQYHAECFAEYLRSPGSKKWCLLCRQYFELPLGDQPNGAQMFIRKNHSLKLPGHEDSSFTYEILYKVANGVQEASHPRPGKPFTGTRRKAYVPGTPDGSKVLRLLKFAFERRLIFTVGDSLTTGKRDVVVWNNIHHKTNVHGGPQNYGFPDPEYLRRVREDLTAMGIYDEMLAFEEEDQ</sequence>
<dbReference type="AlphaFoldDB" id="A0A0D8XFM7"/>
<evidence type="ECO:0000256" key="6">
    <source>
        <dbReference type="ARBA" id="ARBA00022771"/>
    </source>
</evidence>
<dbReference type="Gene3D" id="3.30.390.130">
    <property type="match status" value="1"/>
</dbReference>
<evidence type="ECO:0000256" key="8">
    <source>
        <dbReference type="PROSITE-ProRule" id="PRU00175"/>
    </source>
</evidence>
<dbReference type="EC" id="2.3.2.27" evidence="9"/>
<dbReference type="InterPro" id="IPR001841">
    <property type="entry name" value="Znf_RING"/>
</dbReference>
<keyword evidence="5 9" id="KW-0479">Metal-binding</keyword>
<protein>
    <recommendedName>
        <fullName evidence="9">E3 ubiquitin-protein ligase</fullName>
        <ecNumber evidence="9">2.3.2.27</ecNumber>
    </recommendedName>
</protein>
<dbReference type="SMART" id="SM00184">
    <property type="entry name" value="RING"/>
    <property type="match status" value="1"/>
</dbReference>
<dbReference type="GO" id="GO:0005737">
    <property type="term" value="C:cytoplasm"/>
    <property type="evidence" value="ECO:0007669"/>
    <property type="project" value="UniProtKB-SubCell"/>
</dbReference>
<dbReference type="CDD" id="cd09633">
    <property type="entry name" value="Deltex_C"/>
    <property type="match status" value="1"/>
</dbReference>
<evidence type="ECO:0000256" key="7">
    <source>
        <dbReference type="ARBA" id="ARBA00022833"/>
    </source>
</evidence>
<keyword evidence="12" id="KW-1185">Reference proteome</keyword>
<dbReference type="InterPro" id="IPR039399">
    <property type="entry name" value="Deltex_C_sf"/>
</dbReference>
<gene>
    <name evidence="11" type="ORF">DICVIV_11468</name>
</gene>
<keyword evidence="7 9" id="KW-0862">Zinc</keyword>
<dbReference type="EMBL" id="KN716653">
    <property type="protein sequence ID" value="KJH42544.1"/>
    <property type="molecule type" value="Genomic_DNA"/>
</dbReference>
<dbReference type="InterPro" id="IPR039396">
    <property type="entry name" value="Deltex_C"/>
</dbReference>
<proteinExistence type="inferred from homology"/>
<evidence type="ECO:0000256" key="9">
    <source>
        <dbReference type="RuleBase" id="RU367105"/>
    </source>
</evidence>
<dbReference type="Gene3D" id="3.40.220.10">
    <property type="entry name" value="Leucine Aminopeptidase, subunit E, domain 1"/>
    <property type="match status" value="1"/>
</dbReference>
<dbReference type="UniPathway" id="UPA00143"/>
<keyword evidence="9" id="KW-0963">Cytoplasm</keyword>
<dbReference type="Pfam" id="PF13639">
    <property type="entry name" value="zf-RING_2"/>
    <property type="match status" value="1"/>
</dbReference>
<organism evidence="11 12">
    <name type="scientific">Dictyocaulus viviparus</name>
    <name type="common">Bovine lungworm</name>
    <dbReference type="NCBI Taxonomy" id="29172"/>
    <lineage>
        <taxon>Eukaryota</taxon>
        <taxon>Metazoa</taxon>
        <taxon>Ecdysozoa</taxon>
        <taxon>Nematoda</taxon>
        <taxon>Chromadorea</taxon>
        <taxon>Rhabditida</taxon>
        <taxon>Rhabditina</taxon>
        <taxon>Rhabditomorpha</taxon>
        <taxon>Strongyloidea</taxon>
        <taxon>Metastrongylidae</taxon>
        <taxon>Dictyocaulus</taxon>
    </lineage>
</organism>
<reference evidence="12" key="2">
    <citation type="journal article" date="2016" name="Sci. Rep.">
        <title>Dictyocaulus viviparus genome, variome and transcriptome elucidate lungworm biology and support future intervention.</title>
        <authorList>
            <person name="McNulty S.N."/>
            <person name="Strube C."/>
            <person name="Rosa B.A."/>
            <person name="Martin J.C."/>
            <person name="Tyagi R."/>
            <person name="Choi Y.J."/>
            <person name="Wang Q."/>
            <person name="Hallsworth Pepin K."/>
            <person name="Zhang X."/>
            <person name="Ozersky P."/>
            <person name="Wilson R.K."/>
            <person name="Sternberg P.W."/>
            <person name="Gasser R.B."/>
            <person name="Mitreva M."/>
        </authorList>
    </citation>
    <scope>NUCLEOTIDE SEQUENCE [LARGE SCALE GENOMIC DNA]</scope>
    <source>
        <strain evidence="12">HannoverDv2000</strain>
    </source>
</reference>
<reference evidence="11 12" key="1">
    <citation type="submission" date="2013-11" db="EMBL/GenBank/DDBJ databases">
        <title>Draft genome of the bovine lungworm Dictyocaulus viviparus.</title>
        <authorList>
            <person name="Mitreva M."/>
        </authorList>
    </citation>
    <scope>NUCLEOTIDE SEQUENCE [LARGE SCALE GENOMIC DNA]</scope>
    <source>
        <strain evidence="11 12">HannoverDv2000</strain>
    </source>
</reference>
<dbReference type="GO" id="GO:0008270">
    <property type="term" value="F:zinc ion binding"/>
    <property type="evidence" value="ECO:0007669"/>
    <property type="project" value="UniProtKB-KW"/>
</dbReference>
<dbReference type="GO" id="GO:0007219">
    <property type="term" value="P:Notch signaling pathway"/>
    <property type="evidence" value="ECO:0007669"/>
    <property type="project" value="InterPro"/>
</dbReference>
<dbReference type="PANTHER" id="PTHR12622">
    <property type="entry name" value="DELTEX-RELATED"/>
    <property type="match status" value="1"/>
</dbReference>
<dbReference type="STRING" id="29172.A0A0D8XFM7"/>
<dbReference type="InterPro" id="IPR043472">
    <property type="entry name" value="Macro_dom-like"/>
</dbReference>
<comment type="catalytic activity">
    <reaction evidence="1 9">
        <text>S-ubiquitinyl-[E2 ubiquitin-conjugating enzyme]-L-cysteine + [acceptor protein]-L-lysine = [E2 ubiquitin-conjugating enzyme]-L-cysteine + N(6)-ubiquitinyl-[acceptor protein]-L-lysine.</text>
        <dbReference type="EC" id="2.3.2.27"/>
    </reaction>
</comment>
<dbReference type="Gene3D" id="3.30.40.10">
    <property type="entry name" value="Zinc/RING finger domain, C3HC4 (zinc finger)"/>
    <property type="match status" value="1"/>
</dbReference>
<dbReference type="InterPro" id="IPR039398">
    <property type="entry name" value="Deltex_fam"/>
</dbReference>
<comment type="pathway">
    <text evidence="2 9">Protein modification; protein ubiquitination.</text>
</comment>
<evidence type="ECO:0000259" key="10">
    <source>
        <dbReference type="PROSITE" id="PS50089"/>
    </source>
</evidence>
<keyword evidence="4 9" id="KW-0808">Transferase</keyword>
<comment type="similarity">
    <text evidence="3 9">Belongs to the Deltex family.</text>
</comment>
<keyword evidence="6 8" id="KW-0863">Zinc-finger</keyword>
<dbReference type="SUPFAM" id="SSF57850">
    <property type="entry name" value="RING/U-box"/>
    <property type="match status" value="1"/>
</dbReference>
<evidence type="ECO:0000313" key="11">
    <source>
        <dbReference type="EMBL" id="KJH42544.1"/>
    </source>
</evidence>
<dbReference type="Pfam" id="PF01661">
    <property type="entry name" value="Macro"/>
    <property type="match status" value="1"/>
</dbReference>
<dbReference type="InterPro" id="IPR002589">
    <property type="entry name" value="Macro_dom"/>
</dbReference>
<evidence type="ECO:0000313" key="12">
    <source>
        <dbReference type="Proteomes" id="UP000053766"/>
    </source>
</evidence>
<dbReference type="Pfam" id="PF18102">
    <property type="entry name" value="DTC"/>
    <property type="match status" value="1"/>
</dbReference>
<comment type="subcellular location">
    <subcellularLocation>
        <location evidence="9">Cytoplasm</location>
    </subcellularLocation>
</comment>
<dbReference type="PROSITE" id="PS50089">
    <property type="entry name" value="ZF_RING_2"/>
    <property type="match status" value="1"/>
</dbReference>
<accession>A0A0D8XFM7</accession>
<dbReference type="GO" id="GO:0016567">
    <property type="term" value="P:protein ubiquitination"/>
    <property type="evidence" value="ECO:0007669"/>
    <property type="project" value="UniProtKB-UniRule"/>
</dbReference>
<feature type="domain" description="RING-type" evidence="10">
    <location>
        <begin position="227"/>
        <end position="272"/>
    </location>
</feature>
<evidence type="ECO:0000256" key="4">
    <source>
        <dbReference type="ARBA" id="ARBA00022679"/>
    </source>
</evidence>